<dbReference type="PANTHER" id="PTHR35147">
    <property type="entry name" value="CHEMORECEPTOR GLUTAMINE DEAMIDASE CHED-RELATED"/>
    <property type="match status" value="1"/>
</dbReference>
<dbReference type="Pfam" id="PF03975">
    <property type="entry name" value="CheD"/>
    <property type="match status" value="1"/>
</dbReference>
<dbReference type="Proteomes" id="UP001294412">
    <property type="component" value="Unassembled WGS sequence"/>
</dbReference>
<comment type="catalytic activity">
    <reaction evidence="3">
        <text>L-glutaminyl-[protein] + H2O = L-glutamyl-[protein] + NH4(+)</text>
        <dbReference type="Rhea" id="RHEA:16441"/>
        <dbReference type="Rhea" id="RHEA-COMP:10207"/>
        <dbReference type="Rhea" id="RHEA-COMP:10208"/>
        <dbReference type="ChEBI" id="CHEBI:15377"/>
        <dbReference type="ChEBI" id="CHEBI:28938"/>
        <dbReference type="ChEBI" id="CHEBI:29973"/>
        <dbReference type="ChEBI" id="CHEBI:30011"/>
        <dbReference type="EC" id="3.5.1.44"/>
    </reaction>
</comment>
<comment type="caution">
    <text evidence="4">The sequence shown here is derived from an EMBL/GenBank/DDBJ whole genome shotgun (WGS) entry which is preliminary data.</text>
</comment>
<dbReference type="CDD" id="cd16352">
    <property type="entry name" value="CheD"/>
    <property type="match status" value="1"/>
</dbReference>
<dbReference type="SUPFAM" id="SSF64438">
    <property type="entry name" value="CNF1/YfiH-like putative cysteine hydrolases"/>
    <property type="match status" value="1"/>
</dbReference>
<evidence type="ECO:0000313" key="5">
    <source>
        <dbReference type="Proteomes" id="UP001294412"/>
    </source>
</evidence>
<dbReference type="InterPro" id="IPR011324">
    <property type="entry name" value="Cytotoxic_necrot_fac-like_cat"/>
</dbReference>
<dbReference type="InterPro" id="IPR038592">
    <property type="entry name" value="CheD-like_sf"/>
</dbReference>
<dbReference type="InterPro" id="IPR005659">
    <property type="entry name" value="Chemorcpt_Glu_NH3ase_CheD"/>
</dbReference>
<dbReference type="EC" id="3.5.1.44" evidence="3"/>
<organism evidence="4 5">
    <name type="scientific">Fulvimarina uroteuthidis</name>
    <dbReference type="NCBI Taxonomy" id="3098149"/>
    <lineage>
        <taxon>Bacteria</taxon>
        <taxon>Pseudomonadati</taxon>
        <taxon>Pseudomonadota</taxon>
        <taxon>Alphaproteobacteria</taxon>
        <taxon>Hyphomicrobiales</taxon>
        <taxon>Aurantimonadaceae</taxon>
        <taxon>Fulvimarina</taxon>
    </lineage>
</organism>
<proteinExistence type="inferred from homology"/>
<evidence type="ECO:0000256" key="2">
    <source>
        <dbReference type="ARBA" id="ARBA00022801"/>
    </source>
</evidence>
<accession>A0ABU5HXB7</accession>
<dbReference type="RefSeq" id="WP_322185091.1">
    <property type="nucleotide sequence ID" value="NZ_JAXLPB010000001.1"/>
</dbReference>
<evidence type="ECO:0000256" key="1">
    <source>
        <dbReference type="ARBA" id="ARBA00022500"/>
    </source>
</evidence>
<gene>
    <name evidence="3" type="primary">cheD</name>
    <name evidence="4" type="ORF">U0C82_01270</name>
</gene>
<dbReference type="HAMAP" id="MF_01440">
    <property type="entry name" value="CheD"/>
    <property type="match status" value="1"/>
</dbReference>
<protein>
    <recommendedName>
        <fullName evidence="3">Probable chemoreceptor glutamine deamidase CheD</fullName>
        <ecNumber evidence="3">3.5.1.44</ecNumber>
    </recommendedName>
</protein>
<keyword evidence="2 3" id="KW-0378">Hydrolase</keyword>
<evidence type="ECO:0000256" key="3">
    <source>
        <dbReference type="HAMAP-Rule" id="MF_01440"/>
    </source>
</evidence>
<dbReference type="PANTHER" id="PTHR35147:SF2">
    <property type="entry name" value="CHEMORECEPTOR GLUTAMINE DEAMIDASE CHED-RELATED"/>
    <property type="match status" value="1"/>
</dbReference>
<comment type="similarity">
    <text evidence="3">Belongs to the CheD family.</text>
</comment>
<dbReference type="Gene3D" id="3.30.1330.200">
    <property type="match status" value="1"/>
</dbReference>
<name>A0ABU5HXB7_9HYPH</name>
<keyword evidence="5" id="KW-1185">Reference proteome</keyword>
<reference evidence="4 5" key="1">
    <citation type="submission" date="2023-12" db="EMBL/GenBank/DDBJ databases">
        <title>Description of Novel Strain Fulvimarina sp. 2208YS6-2-32 isolated from Uroteuthis (Photololigo) edulis.</title>
        <authorList>
            <person name="Park J.-S."/>
        </authorList>
    </citation>
    <scope>NUCLEOTIDE SEQUENCE [LARGE SCALE GENOMIC DNA]</scope>
    <source>
        <strain evidence="4 5">2208YS6-2-32</strain>
    </source>
</reference>
<keyword evidence="1 3" id="KW-0145">Chemotaxis</keyword>
<comment type="function">
    <text evidence="3">Probably deamidates glutamine residues to glutamate on methyl-accepting chemotaxis receptors (MCPs), playing an important role in chemotaxis.</text>
</comment>
<dbReference type="EMBL" id="JAXLPB010000001">
    <property type="protein sequence ID" value="MDY8107776.1"/>
    <property type="molecule type" value="Genomic_DNA"/>
</dbReference>
<evidence type="ECO:0000313" key="4">
    <source>
        <dbReference type="EMBL" id="MDY8107776.1"/>
    </source>
</evidence>
<sequence length="181" mass="19741">MNEDQVRYQKHTVIQGQAYVTRQDIVLTTLLGSCIAACICDREAGVGGMNHFLLPGESNNGLGSRSESYGAYLMELLINGLLTKGARRHALQAKVFGGARTMDLMSDIGSRNAEFALEFLQTEGIACVCVDVGGVRGRRIEYWPQTGRSRRLLMSEKVALANVSPSIPIRSPASLGEVEFF</sequence>